<comment type="caution">
    <text evidence="1">The sequence shown here is derived from an EMBL/GenBank/DDBJ whole genome shotgun (WGS) entry which is preliminary data.</text>
</comment>
<dbReference type="AlphaFoldDB" id="A0A4R6I2M7"/>
<keyword evidence="2" id="KW-1185">Reference proteome</keyword>
<dbReference type="EMBL" id="SNWH01000002">
    <property type="protein sequence ID" value="TDO15401.1"/>
    <property type="molecule type" value="Genomic_DNA"/>
</dbReference>
<proteinExistence type="predicted"/>
<dbReference type="Proteomes" id="UP000295150">
    <property type="component" value="Unassembled WGS sequence"/>
</dbReference>
<evidence type="ECO:0000313" key="2">
    <source>
        <dbReference type="Proteomes" id="UP000295150"/>
    </source>
</evidence>
<name>A0A4R6I2M7_9GAMM</name>
<reference evidence="1 2" key="1">
    <citation type="submission" date="2019-03" db="EMBL/GenBank/DDBJ databases">
        <title>Freshwater and sediment microbial communities from various areas in North America, analyzing microbe dynamics in response to fracking.</title>
        <authorList>
            <person name="Lamendella R."/>
        </authorList>
    </citation>
    <scope>NUCLEOTIDE SEQUENCE [LARGE SCALE GENOMIC DNA]</scope>
    <source>
        <strain evidence="1 2">1_TX</strain>
    </source>
</reference>
<evidence type="ECO:0000313" key="1">
    <source>
        <dbReference type="EMBL" id="TDO15401.1"/>
    </source>
</evidence>
<sequence>MPSWLDYCFEYETVAVRSNHNHNNTACLNPPW</sequence>
<protein>
    <submittedName>
        <fullName evidence="1">Uncharacterized protein</fullName>
    </submittedName>
</protein>
<gene>
    <name evidence="1" type="ORF">DFO68_102237</name>
</gene>
<organism evidence="1 2">
    <name type="scientific">Halomonas ventosae</name>
    <dbReference type="NCBI Taxonomy" id="229007"/>
    <lineage>
        <taxon>Bacteria</taxon>
        <taxon>Pseudomonadati</taxon>
        <taxon>Pseudomonadota</taxon>
        <taxon>Gammaproteobacteria</taxon>
        <taxon>Oceanospirillales</taxon>
        <taxon>Halomonadaceae</taxon>
        <taxon>Halomonas</taxon>
    </lineage>
</organism>
<accession>A0A4R6I2M7</accession>